<evidence type="ECO:0000313" key="2">
    <source>
        <dbReference type="EMBL" id="KAJ8882393.1"/>
    </source>
</evidence>
<keyword evidence="3" id="KW-1185">Reference proteome</keyword>
<feature type="compositionally biased region" description="Basic and acidic residues" evidence="1">
    <location>
        <begin position="469"/>
        <end position="479"/>
    </location>
</feature>
<dbReference type="EMBL" id="JARBHB010000005">
    <property type="protein sequence ID" value="KAJ8882393.1"/>
    <property type="molecule type" value="Genomic_DNA"/>
</dbReference>
<sequence>MWLDSKLQDAVSSFDFCHWSTTYQCIERILNNSIKREVLPSRLVSVHAEVNAVNRNTTGIIFERCPDLEGYVAEEYLGLETTGGWTLELEGAITDLGSWFELTKTTDVADEVERSSNWRRRPNRCPPPPPTRASLVLPITAPGWRQLCPSARTYQTTIPVCPAPDSAINTCRPQRATWHLLVRRPCKACLSRRLLRHSLRRSAANSKTTRTSPVSLTFSSPPPPLFQGPVTERPSHFRVAGGRSRRAASIDGAQELRGNSALDQLPAYRRPARVTDTALLLQLEELSVRFGAGMTGRGKREIPEKTRRPTASSGTILTCENPVIRPGIKPGSPWWEASVLIAQPQRSLNAKIREGANCPHLNPCDALGRTEIPCVGEGGQEDVMQQGTSMLLKKGTSPVGRKAVQCWDTGIGCAQAARSVSLIFNLWCGQRCSELVLPTEAFNTSRPFRSRVDEERLGLRGVDCPIRVTDTRGRKRESPEETQFPPRSPHGKPLFKNLPPAGRDSEAQQTLQQFSEVSLFSVDHGVAVAEWLACSPPTKANRDYSPAGSTPDFRIRESCRTIPLVGGCSRVSPVRPAPIFRRCSIPQSPSPALKTSLLRAAQISSLTRSLTLSNTTTRHTLFSKVYTEVTFATGSQFIRHAQDDSEPIADLQGYDCVKRCDLVSSAKMTSDEIENLKIIHTVTCSLLLIPRERVEVKDSRYMVAVAAEIHDRRRAVREVTSGREVCDCEYQAVKGAACRLYYWTICHLVIYSARLPTAQPIRNLSEHAVANQTQGMFPEPRAANERYIKGTGTPSPSVARGGSRWAHGTVLMRAHVRLRADRPVLRSLLGQGGTRTGWKSSTAAPPAGLLQPITHKRVCIGLPLPFCAAIAASFRDASTLPDPFAGEKGTRDTHHLPPTLLIRFFYKQD</sequence>
<evidence type="ECO:0000313" key="3">
    <source>
        <dbReference type="Proteomes" id="UP001159363"/>
    </source>
</evidence>
<name>A0ABQ9HDJ3_9NEOP</name>
<proteinExistence type="predicted"/>
<dbReference type="Proteomes" id="UP001159363">
    <property type="component" value="Chromosome 4"/>
</dbReference>
<accession>A0ABQ9HDJ3</accession>
<feature type="region of interest" description="Disordered" evidence="1">
    <location>
        <begin position="468"/>
        <end position="509"/>
    </location>
</feature>
<evidence type="ECO:0000256" key="1">
    <source>
        <dbReference type="SAM" id="MobiDB-lite"/>
    </source>
</evidence>
<feature type="region of interest" description="Disordered" evidence="1">
    <location>
        <begin position="202"/>
        <end position="246"/>
    </location>
</feature>
<gene>
    <name evidence="2" type="ORF">PR048_014201</name>
</gene>
<reference evidence="2 3" key="1">
    <citation type="submission" date="2023-02" db="EMBL/GenBank/DDBJ databases">
        <title>LHISI_Scaffold_Assembly.</title>
        <authorList>
            <person name="Stuart O.P."/>
            <person name="Cleave R."/>
            <person name="Magrath M.J.L."/>
            <person name="Mikheyev A.S."/>
        </authorList>
    </citation>
    <scope>NUCLEOTIDE SEQUENCE [LARGE SCALE GENOMIC DNA]</scope>
    <source>
        <strain evidence="2">Daus_M_001</strain>
        <tissue evidence="2">Leg muscle</tissue>
    </source>
</reference>
<organism evidence="2 3">
    <name type="scientific">Dryococelus australis</name>
    <dbReference type="NCBI Taxonomy" id="614101"/>
    <lineage>
        <taxon>Eukaryota</taxon>
        <taxon>Metazoa</taxon>
        <taxon>Ecdysozoa</taxon>
        <taxon>Arthropoda</taxon>
        <taxon>Hexapoda</taxon>
        <taxon>Insecta</taxon>
        <taxon>Pterygota</taxon>
        <taxon>Neoptera</taxon>
        <taxon>Polyneoptera</taxon>
        <taxon>Phasmatodea</taxon>
        <taxon>Verophasmatodea</taxon>
        <taxon>Anareolatae</taxon>
        <taxon>Phasmatidae</taxon>
        <taxon>Eurycanthinae</taxon>
        <taxon>Dryococelus</taxon>
    </lineage>
</organism>
<comment type="caution">
    <text evidence="2">The sequence shown here is derived from an EMBL/GenBank/DDBJ whole genome shotgun (WGS) entry which is preliminary data.</text>
</comment>
<protein>
    <submittedName>
        <fullName evidence="2">Uncharacterized protein</fullName>
    </submittedName>
</protein>